<dbReference type="InterPro" id="IPR000620">
    <property type="entry name" value="EamA_dom"/>
</dbReference>
<keyword evidence="4" id="KW-1185">Reference proteome</keyword>
<protein>
    <submittedName>
        <fullName evidence="3">Transporter</fullName>
    </submittedName>
</protein>
<evidence type="ECO:0000256" key="1">
    <source>
        <dbReference type="SAM" id="Phobius"/>
    </source>
</evidence>
<comment type="caution">
    <text evidence="3">The sequence shown here is derived from an EMBL/GenBank/DDBJ whole genome shotgun (WGS) entry which is preliminary data.</text>
</comment>
<dbReference type="InterPro" id="IPR037185">
    <property type="entry name" value="EmrE-like"/>
</dbReference>
<reference evidence="3" key="1">
    <citation type="journal article" date="2014" name="Int. J. Syst. Evol. Microbiol.">
        <title>Complete genome sequence of Corynebacterium casei LMG S-19264T (=DSM 44701T), isolated from a smear-ripened cheese.</title>
        <authorList>
            <consortium name="US DOE Joint Genome Institute (JGI-PGF)"/>
            <person name="Walter F."/>
            <person name="Albersmeier A."/>
            <person name="Kalinowski J."/>
            <person name="Ruckert C."/>
        </authorList>
    </citation>
    <scope>NUCLEOTIDE SEQUENCE</scope>
    <source>
        <strain evidence="3">JCM 13919</strain>
    </source>
</reference>
<evidence type="ECO:0000313" key="3">
    <source>
        <dbReference type="EMBL" id="GGI81692.1"/>
    </source>
</evidence>
<feature type="transmembrane region" description="Helical" evidence="1">
    <location>
        <begin position="6"/>
        <end position="24"/>
    </location>
</feature>
<dbReference type="Pfam" id="PF00892">
    <property type="entry name" value="EamA"/>
    <property type="match status" value="1"/>
</dbReference>
<dbReference type="Proteomes" id="UP000630149">
    <property type="component" value="Unassembled WGS sequence"/>
</dbReference>
<dbReference type="GO" id="GO:0016020">
    <property type="term" value="C:membrane"/>
    <property type="evidence" value="ECO:0007669"/>
    <property type="project" value="InterPro"/>
</dbReference>
<evidence type="ECO:0000259" key="2">
    <source>
        <dbReference type="Pfam" id="PF00892"/>
    </source>
</evidence>
<sequence>MNLSPWYYPTLVSLILYGAWGFWGAKASSLIQPLSISFYSSLGVLFAGLIVLFLLGFKPELSAKGSMYGLLNGLANGIGCIFFIIALRKGPAMPVILITSMYPFITLALCVIFLKQGLSVKQGIGMVFAMLALVLLSSE</sequence>
<reference evidence="3" key="2">
    <citation type="submission" date="2020-09" db="EMBL/GenBank/DDBJ databases">
        <authorList>
            <person name="Sun Q."/>
            <person name="Ohkuma M."/>
        </authorList>
    </citation>
    <scope>NUCLEOTIDE SEQUENCE</scope>
    <source>
        <strain evidence="3">JCM 13919</strain>
    </source>
</reference>
<feature type="transmembrane region" description="Helical" evidence="1">
    <location>
        <begin position="67"/>
        <end position="87"/>
    </location>
</feature>
<feature type="domain" description="EamA" evidence="2">
    <location>
        <begin position="10"/>
        <end position="137"/>
    </location>
</feature>
<accession>A0A917JUC8</accession>
<organism evidence="3 4">
    <name type="scientific">Legionella impletisoli</name>
    <dbReference type="NCBI Taxonomy" id="343510"/>
    <lineage>
        <taxon>Bacteria</taxon>
        <taxon>Pseudomonadati</taxon>
        <taxon>Pseudomonadota</taxon>
        <taxon>Gammaproteobacteria</taxon>
        <taxon>Legionellales</taxon>
        <taxon>Legionellaceae</taxon>
        <taxon>Legionella</taxon>
    </lineage>
</organism>
<gene>
    <name evidence="3" type="ORF">GCM10007966_07760</name>
</gene>
<name>A0A917JUC8_9GAMM</name>
<keyword evidence="1" id="KW-0812">Transmembrane</keyword>
<dbReference type="EMBL" id="BMOB01000002">
    <property type="protein sequence ID" value="GGI81692.1"/>
    <property type="molecule type" value="Genomic_DNA"/>
</dbReference>
<dbReference type="OrthoDB" id="5637041at2"/>
<evidence type="ECO:0000313" key="4">
    <source>
        <dbReference type="Proteomes" id="UP000630149"/>
    </source>
</evidence>
<proteinExistence type="predicted"/>
<keyword evidence="1" id="KW-0472">Membrane</keyword>
<feature type="transmembrane region" description="Helical" evidence="1">
    <location>
        <begin position="36"/>
        <end position="55"/>
    </location>
</feature>
<dbReference type="RefSeq" id="WP_131775715.1">
    <property type="nucleotide sequence ID" value="NZ_BMOB01000002.1"/>
</dbReference>
<keyword evidence="1" id="KW-1133">Transmembrane helix</keyword>
<feature type="transmembrane region" description="Helical" evidence="1">
    <location>
        <begin position="94"/>
        <end position="114"/>
    </location>
</feature>
<dbReference type="SUPFAM" id="SSF103481">
    <property type="entry name" value="Multidrug resistance efflux transporter EmrE"/>
    <property type="match status" value="1"/>
</dbReference>
<dbReference type="AlphaFoldDB" id="A0A917JUC8"/>